<keyword evidence="6 7" id="KW-0472">Membrane</keyword>
<reference evidence="9 10" key="1">
    <citation type="submission" date="2018-05" db="EMBL/GenBank/DDBJ databases">
        <title>Genomic Encyclopedia of Type Strains, Phase IV (KMG-IV): sequencing the most valuable type-strain genomes for metagenomic binning, comparative biology and taxonomic classification.</title>
        <authorList>
            <person name="Goeker M."/>
        </authorList>
    </citation>
    <scope>NUCLEOTIDE SEQUENCE [LARGE SCALE GENOMIC DNA]</scope>
    <source>
        <strain evidence="9 10">DSM 6462</strain>
    </source>
</reference>
<feature type="transmembrane region" description="Helical" evidence="7">
    <location>
        <begin position="238"/>
        <end position="264"/>
    </location>
</feature>
<comment type="similarity">
    <text evidence="7">Belongs to the binding-protein-dependent transport system permease family.</text>
</comment>
<keyword evidence="5 7" id="KW-1133">Transmembrane helix</keyword>
<dbReference type="SUPFAM" id="SSF161098">
    <property type="entry name" value="MetI-like"/>
    <property type="match status" value="1"/>
</dbReference>
<protein>
    <submittedName>
        <fullName evidence="9">Peptide/nickel transport system permease protein</fullName>
    </submittedName>
</protein>
<feature type="transmembrane region" description="Helical" evidence="7">
    <location>
        <begin position="181"/>
        <end position="200"/>
    </location>
</feature>
<dbReference type="PANTHER" id="PTHR43163">
    <property type="entry name" value="DIPEPTIDE TRANSPORT SYSTEM PERMEASE PROTEIN DPPB-RELATED"/>
    <property type="match status" value="1"/>
</dbReference>
<dbReference type="Gene3D" id="1.10.3720.10">
    <property type="entry name" value="MetI-like"/>
    <property type="match status" value="1"/>
</dbReference>
<feature type="transmembrane region" description="Helical" evidence="7">
    <location>
        <begin position="12"/>
        <end position="33"/>
    </location>
</feature>
<evidence type="ECO:0000313" key="9">
    <source>
        <dbReference type="EMBL" id="PXW63475.1"/>
    </source>
</evidence>
<feature type="transmembrane region" description="Helical" evidence="7">
    <location>
        <begin position="133"/>
        <end position="161"/>
    </location>
</feature>
<gene>
    <name evidence="9" type="ORF">C7450_102391</name>
</gene>
<feature type="transmembrane region" description="Helical" evidence="7">
    <location>
        <begin position="100"/>
        <end position="121"/>
    </location>
</feature>
<dbReference type="AlphaFoldDB" id="A0A2V3UGY4"/>
<dbReference type="Proteomes" id="UP000248021">
    <property type="component" value="Unassembled WGS sequence"/>
</dbReference>
<dbReference type="PROSITE" id="PS50928">
    <property type="entry name" value="ABC_TM1"/>
    <property type="match status" value="1"/>
</dbReference>
<keyword evidence="4 7" id="KW-0812">Transmembrane</keyword>
<evidence type="ECO:0000256" key="4">
    <source>
        <dbReference type="ARBA" id="ARBA00022692"/>
    </source>
</evidence>
<evidence type="ECO:0000256" key="1">
    <source>
        <dbReference type="ARBA" id="ARBA00004651"/>
    </source>
</evidence>
<dbReference type="InterPro" id="IPR045621">
    <property type="entry name" value="BPD_transp_1_N"/>
</dbReference>
<keyword evidence="10" id="KW-1185">Reference proteome</keyword>
<evidence type="ECO:0000313" key="10">
    <source>
        <dbReference type="Proteomes" id="UP000248021"/>
    </source>
</evidence>
<keyword evidence="3" id="KW-1003">Cell membrane</keyword>
<dbReference type="CDD" id="cd06261">
    <property type="entry name" value="TM_PBP2"/>
    <property type="match status" value="1"/>
</dbReference>
<dbReference type="Pfam" id="PF00528">
    <property type="entry name" value="BPD_transp_1"/>
    <property type="match status" value="1"/>
</dbReference>
<evidence type="ECO:0000256" key="7">
    <source>
        <dbReference type="RuleBase" id="RU363032"/>
    </source>
</evidence>
<accession>A0A2V3UGY4</accession>
<dbReference type="GO" id="GO:0071916">
    <property type="term" value="F:dipeptide transmembrane transporter activity"/>
    <property type="evidence" value="ECO:0007669"/>
    <property type="project" value="TreeGrafter"/>
</dbReference>
<dbReference type="RefSeq" id="WP_210206385.1">
    <property type="nucleotide sequence ID" value="NZ_JAHBRY010000002.1"/>
</dbReference>
<dbReference type="PANTHER" id="PTHR43163:SF6">
    <property type="entry name" value="DIPEPTIDE TRANSPORT SYSTEM PERMEASE PROTEIN DPPB-RELATED"/>
    <property type="match status" value="1"/>
</dbReference>
<dbReference type="EMBL" id="QJJK01000002">
    <property type="protein sequence ID" value="PXW63475.1"/>
    <property type="molecule type" value="Genomic_DNA"/>
</dbReference>
<dbReference type="InterPro" id="IPR000515">
    <property type="entry name" value="MetI-like"/>
</dbReference>
<evidence type="ECO:0000256" key="3">
    <source>
        <dbReference type="ARBA" id="ARBA00022475"/>
    </source>
</evidence>
<sequence length="316" mass="34265">MVKIPKFLLSRLAQMLPVLFLASVIVFAITNLLPGDPTYALLGETASEAERAAARVRYGLNDPLPVQYFRWLTTILGGDLGRSLYRNQYVLDMLIGRIPVTLQLCLMSITLAVAIGVPAGVVAAKWRGSTADIVVSVLSMASVAMPFFWAGILLIIVFSLHLGWLPSSGYVPFTTDPLRNLQLMVLPSITIGTSFAGLIMRQVRGAMLEIMSFDYIRTARAKGASEMRVIFRHGLRNALIPVITVVGLQTGALLGGAVVVESVFSLPGLGSMMIESIFSRDYPAIQGAVLFSVCCVLLVTVIVDVLYAVVDPRIEY</sequence>
<evidence type="ECO:0000256" key="6">
    <source>
        <dbReference type="ARBA" id="ARBA00023136"/>
    </source>
</evidence>
<dbReference type="InterPro" id="IPR035906">
    <property type="entry name" value="MetI-like_sf"/>
</dbReference>
<proteinExistence type="inferred from homology"/>
<evidence type="ECO:0000256" key="5">
    <source>
        <dbReference type="ARBA" id="ARBA00022989"/>
    </source>
</evidence>
<feature type="transmembrane region" description="Helical" evidence="7">
    <location>
        <begin position="284"/>
        <end position="310"/>
    </location>
</feature>
<dbReference type="Pfam" id="PF19300">
    <property type="entry name" value="BPD_transp_1_N"/>
    <property type="match status" value="1"/>
</dbReference>
<dbReference type="GO" id="GO:0005886">
    <property type="term" value="C:plasma membrane"/>
    <property type="evidence" value="ECO:0007669"/>
    <property type="project" value="UniProtKB-SubCell"/>
</dbReference>
<organism evidence="9 10">
    <name type="scientific">Chelatococcus asaccharovorans</name>
    <dbReference type="NCBI Taxonomy" id="28210"/>
    <lineage>
        <taxon>Bacteria</taxon>
        <taxon>Pseudomonadati</taxon>
        <taxon>Pseudomonadota</taxon>
        <taxon>Alphaproteobacteria</taxon>
        <taxon>Hyphomicrobiales</taxon>
        <taxon>Chelatococcaceae</taxon>
        <taxon>Chelatococcus</taxon>
    </lineage>
</organism>
<feature type="domain" description="ABC transmembrane type-1" evidence="8">
    <location>
        <begin position="98"/>
        <end position="307"/>
    </location>
</feature>
<evidence type="ECO:0000259" key="8">
    <source>
        <dbReference type="PROSITE" id="PS50928"/>
    </source>
</evidence>
<evidence type="ECO:0000256" key="2">
    <source>
        <dbReference type="ARBA" id="ARBA00022448"/>
    </source>
</evidence>
<comment type="subcellular location">
    <subcellularLocation>
        <location evidence="1 7">Cell membrane</location>
        <topology evidence="1 7">Multi-pass membrane protein</topology>
    </subcellularLocation>
</comment>
<name>A0A2V3UGY4_9HYPH</name>
<comment type="caution">
    <text evidence="9">The sequence shown here is derived from an EMBL/GenBank/DDBJ whole genome shotgun (WGS) entry which is preliminary data.</text>
</comment>
<keyword evidence="2 7" id="KW-0813">Transport</keyword>